<evidence type="ECO:0000313" key="4">
    <source>
        <dbReference type="Proteomes" id="UP000823775"/>
    </source>
</evidence>
<evidence type="ECO:0000259" key="2">
    <source>
        <dbReference type="Pfam" id="PF13952"/>
    </source>
</evidence>
<name>A0ABS8SDM3_DATST</name>
<dbReference type="Pfam" id="PF13952">
    <property type="entry name" value="DUF4216"/>
    <property type="match status" value="1"/>
</dbReference>
<dbReference type="Proteomes" id="UP000823775">
    <property type="component" value="Unassembled WGS sequence"/>
</dbReference>
<accession>A0ABS8SDM3</accession>
<evidence type="ECO:0000256" key="1">
    <source>
        <dbReference type="SAM" id="MobiDB-lite"/>
    </source>
</evidence>
<dbReference type="PANTHER" id="PTHR48258">
    <property type="entry name" value="DUF4218 DOMAIN-CONTAINING PROTEIN-RELATED"/>
    <property type="match status" value="1"/>
</dbReference>
<evidence type="ECO:0000313" key="3">
    <source>
        <dbReference type="EMBL" id="MCD7456991.1"/>
    </source>
</evidence>
<sequence>MRGMIHDAFGGFAQFMDSAVNERGEIDPNLQENTTHPSENQSHPEVDKFERLMNEVKELEATSNIIQDVKVLTKGLSNIAKRFNAFDINNGYHFRTTQSSGVKVDDSGFTLVNFSRLIDFGDQERHEPFIFAEQDQQVIFVQDPKDHEWFAPRLIKPRDVFDMGEENNMQLKSSMQSDATDLVTLENARALEYEYNDCVRSGVDGIVNDIDLMDEDNNDQAQPYIEQLINNQNHSETQDHDGQSNELSSSTGGTEESSISKARKVWGPTLLKDIWKLPPGKTIDVSFNSRNQSIGKEGRKLSSFLGIIARTP</sequence>
<dbReference type="PANTHER" id="PTHR48258:SF5">
    <property type="match status" value="1"/>
</dbReference>
<feature type="domain" description="DUF4216" evidence="2">
    <location>
        <begin position="95"/>
        <end position="149"/>
    </location>
</feature>
<feature type="region of interest" description="Disordered" evidence="1">
    <location>
        <begin position="234"/>
        <end position="261"/>
    </location>
</feature>
<feature type="compositionally biased region" description="Low complexity" evidence="1">
    <location>
        <begin position="248"/>
        <end position="257"/>
    </location>
</feature>
<protein>
    <recommendedName>
        <fullName evidence="2">DUF4216 domain-containing protein</fullName>
    </recommendedName>
</protein>
<comment type="caution">
    <text evidence="3">The sequence shown here is derived from an EMBL/GenBank/DDBJ whole genome shotgun (WGS) entry which is preliminary data.</text>
</comment>
<proteinExistence type="predicted"/>
<organism evidence="3 4">
    <name type="scientific">Datura stramonium</name>
    <name type="common">Jimsonweed</name>
    <name type="synonym">Common thornapple</name>
    <dbReference type="NCBI Taxonomy" id="4076"/>
    <lineage>
        <taxon>Eukaryota</taxon>
        <taxon>Viridiplantae</taxon>
        <taxon>Streptophyta</taxon>
        <taxon>Embryophyta</taxon>
        <taxon>Tracheophyta</taxon>
        <taxon>Spermatophyta</taxon>
        <taxon>Magnoliopsida</taxon>
        <taxon>eudicotyledons</taxon>
        <taxon>Gunneridae</taxon>
        <taxon>Pentapetalae</taxon>
        <taxon>asterids</taxon>
        <taxon>lamiids</taxon>
        <taxon>Solanales</taxon>
        <taxon>Solanaceae</taxon>
        <taxon>Solanoideae</taxon>
        <taxon>Datureae</taxon>
        <taxon>Datura</taxon>
    </lineage>
</organism>
<gene>
    <name evidence="3" type="ORF">HAX54_033806</name>
</gene>
<dbReference type="InterPro" id="IPR025312">
    <property type="entry name" value="DUF4216"/>
</dbReference>
<dbReference type="EMBL" id="JACEIK010000434">
    <property type="protein sequence ID" value="MCD7456991.1"/>
    <property type="molecule type" value="Genomic_DNA"/>
</dbReference>
<keyword evidence="4" id="KW-1185">Reference proteome</keyword>
<reference evidence="3 4" key="1">
    <citation type="journal article" date="2021" name="BMC Genomics">
        <title>Datura genome reveals duplications of psychoactive alkaloid biosynthetic genes and high mutation rate following tissue culture.</title>
        <authorList>
            <person name="Rajewski A."/>
            <person name="Carter-House D."/>
            <person name="Stajich J."/>
            <person name="Litt A."/>
        </authorList>
    </citation>
    <scope>NUCLEOTIDE SEQUENCE [LARGE SCALE GENOMIC DNA]</scope>
    <source>
        <strain evidence="3">AR-01</strain>
    </source>
</reference>